<sequence>MIQPKLGVPLEGKIRVQLNLKVDRAANIRINNIHKFPDMVFPIMWLEENYVSVGCGEGYPVYTNG</sequence>
<accession>A0A5E4R4F4</accession>
<evidence type="ECO:0000256" key="6">
    <source>
        <dbReference type="ARBA" id="ARBA00023136"/>
    </source>
</evidence>
<evidence type="ECO:0000256" key="2">
    <source>
        <dbReference type="ARBA" id="ARBA00010532"/>
    </source>
</evidence>
<dbReference type="EMBL" id="FZQP02006888">
    <property type="protein sequence ID" value="VVD04752.1"/>
    <property type="molecule type" value="Genomic_DNA"/>
</dbReference>
<keyword evidence="3" id="KW-1003">Cell membrane</keyword>
<comment type="subcellular location">
    <subcellularLocation>
        <location evidence="1">Cell membrane</location>
    </subcellularLocation>
</comment>
<dbReference type="GO" id="GO:0005886">
    <property type="term" value="C:plasma membrane"/>
    <property type="evidence" value="ECO:0007669"/>
    <property type="project" value="UniProtKB-SubCell"/>
</dbReference>
<keyword evidence="7" id="KW-0325">Glycoprotein</keyword>
<dbReference type="InterPro" id="IPR002159">
    <property type="entry name" value="CD36_fam"/>
</dbReference>
<gene>
    <name evidence="8" type="ORF">LSINAPIS_LOCUS14439</name>
</gene>
<dbReference type="Pfam" id="PF01130">
    <property type="entry name" value="CD36"/>
    <property type="match status" value="1"/>
</dbReference>
<evidence type="ECO:0000256" key="4">
    <source>
        <dbReference type="ARBA" id="ARBA00022692"/>
    </source>
</evidence>
<organism evidence="8 9">
    <name type="scientific">Leptidea sinapis</name>
    <dbReference type="NCBI Taxonomy" id="189913"/>
    <lineage>
        <taxon>Eukaryota</taxon>
        <taxon>Metazoa</taxon>
        <taxon>Ecdysozoa</taxon>
        <taxon>Arthropoda</taxon>
        <taxon>Hexapoda</taxon>
        <taxon>Insecta</taxon>
        <taxon>Pterygota</taxon>
        <taxon>Neoptera</taxon>
        <taxon>Endopterygota</taxon>
        <taxon>Lepidoptera</taxon>
        <taxon>Glossata</taxon>
        <taxon>Ditrysia</taxon>
        <taxon>Papilionoidea</taxon>
        <taxon>Pieridae</taxon>
        <taxon>Dismorphiinae</taxon>
        <taxon>Leptidea</taxon>
    </lineage>
</organism>
<evidence type="ECO:0000256" key="5">
    <source>
        <dbReference type="ARBA" id="ARBA00022989"/>
    </source>
</evidence>
<evidence type="ECO:0000256" key="1">
    <source>
        <dbReference type="ARBA" id="ARBA00004236"/>
    </source>
</evidence>
<proteinExistence type="inferred from homology"/>
<comment type="similarity">
    <text evidence="2">Belongs to the CD36 family.</text>
</comment>
<dbReference type="AlphaFoldDB" id="A0A5E4R4F4"/>
<evidence type="ECO:0000256" key="7">
    <source>
        <dbReference type="ARBA" id="ARBA00023180"/>
    </source>
</evidence>
<dbReference type="Proteomes" id="UP000324832">
    <property type="component" value="Unassembled WGS sequence"/>
</dbReference>
<keyword evidence="6" id="KW-0472">Membrane</keyword>
<evidence type="ECO:0000256" key="3">
    <source>
        <dbReference type="ARBA" id="ARBA00022475"/>
    </source>
</evidence>
<keyword evidence="5" id="KW-1133">Transmembrane helix</keyword>
<evidence type="ECO:0000313" key="8">
    <source>
        <dbReference type="EMBL" id="VVD04752.1"/>
    </source>
</evidence>
<keyword evidence="4" id="KW-0812">Transmembrane</keyword>
<name>A0A5E4R4F4_9NEOP</name>
<protein>
    <submittedName>
        <fullName evidence="8">Uncharacterized protein</fullName>
    </submittedName>
</protein>
<keyword evidence="9" id="KW-1185">Reference proteome</keyword>
<evidence type="ECO:0000313" key="9">
    <source>
        <dbReference type="Proteomes" id="UP000324832"/>
    </source>
</evidence>
<reference evidence="8 9" key="1">
    <citation type="submission" date="2017-07" db="EMBL/GenBank/DDBJ databases">
        <authorList>
            <person name="Talla V."/>
            <person name="Backstrom N."/>
        </authorList>
    </citation>
    <scope>NUCLEOTIDE SEQUENCE [LARGE SCALE GENOMIC DNA]</scope>
</reference>